<gene>
    <name evidence="1" type="ORF">CPT_Mano_032</name>
</gene>
<keyword evidence="2" id="KW-1185">Reference proteome</keyword>
<dbReference type="InterPro" id="IPR009061">
    <property type="entry name" value="DNA-bd_dom_put_sf"/>
</dbReference>
<dbReference type="EMBL" id="MT708550">
    <property type="protein sequence ID" value="QOE32764.1"/>
    <property type="molecule type" value="Genomic_DNA"/>
</dbReference>
<dbReference type="SUPFAM" id="SSF46955">
    <property type="entry name" value="Putative DNA-binding domain"/>
    <property type="match status" value="1"/>
</dbReference>
<evidence type="ECO:0000313" key="2">
    <source>
        <dbReference type="Proteomes" id="UP000516893"/>
    </source>
</evidence>
<name>A0A7L8G6B2_9CAUD</name>
<sequence length="71" mass="7908">MGQPAVNLTPAEVVQRWNSAVTVGTLANWRAQGKGPAFLKFGSRVRYPLVQLERWEAANLRAANDNETERV</sequence>
<evidence type="ECO:0000313" key="1">
    <source>
        <dbReference type="EMBL" id="QOE32764.1"/>
    </source>
</evidence>
<accession>A0A7L8G6B2</accession>
<reference evidence="1 2" key="1">
    <citation type="submission" date="2020-07" db="EMBL/GenBank/DDBJ databases">
        <title>Complete genome sequence of Achromobacter sp. phage Mano.</title>
        <authorList>
            <person name="Bartz M.L."/>
            <person name="Yao G.W."/>
            <person name="Le T."/>
            <person name="Gonzalez C."/>
            <person name="Young R."/>
            <person name="Liu M."/>
        </authorList>
    </citation>
    <scope>NUCLEOTIDE SEQUENCE [LARGE SCALE GENOMIC DNA]</scope>
</reference>
<dbReference type="Proteomes" id="UP000516893">
    <property type="component" value="Segment"/>
</dbReference>
<proteinExistence type="predicted"/>
<organism evidence="1 2">
    <name type="scientific">Achromobacter phage Mano</name>
    <dbReference type="NCBI Taxonomy" id="2767570"/>
    <lineage>
        <taxon>Viruses</taxon>
        <taxon>Duplodnaviria</taxon>
        <taxon>Heunggongvirae</taxon>
        <taxon>Uroviricota</taxon>
        <taxon>Caudoviricetes</taxon>
        <taxon>Manovirus</taxon>
        <taxon>Manovirus Mano</taxon>
    </lineage>
</organism>
<protein>
    <submittedName>
        <fullName evidence="1">Helix-turn-helix domain-containing protein</fullName>
    </submittedName>
</protein>